<dbReference type="InterPro" id="IPR014721">
    <property type="entry name" value="Ribsml_uS5_D2-typ_fold_subgr"/>
</dbReference>
<protein>
    <recommendedName>
        <fullName evidence="1">endopeptidase La</fullName>
        <ecNumber evidence="1">3.4.21.53</ecNumber>
    </recommendedName>
</protein>
<dbReference type="PROSITE" id="PS51786">
    <property type="entry name" value="LON_PROTEOLYTIC"/>
    <property type="match status" value="1"/>
</dbReference>
<dbReference type="AlphaFoldDB" id="A0A2N7S327"/>
<evidence type="ECO:0000256" key="3">
    <source>
        <dbReference type="SAM" id="Phobius"/>
    </source>
</evidence>
<dbReference type="GO" id="GO:0004252">
    <property type="term" value="F:serine-type endopeptidase activity"/>
    <property type="evidence" value="ECO:0007669"/>
    <property type="project" value="UniProtKB-UniRule"/>
</dbReference>
<keyword evidence="1" id="KW-0378">Hydrolase</keyword>
<dbReference type="EC" id="3.4.21.53" evidence="1"/>
<reference evidence="5 6" key="1">
    <citation type="journal article" date="2017" name="Elife">
        <title>Extensive horizontal gene transfer in cheese-associated bacteria.</title>
        <authorList>
            <person name="Bonham K.S."/>
            <person name="Wolfe B.E."/>
            <person name="Dutton R.J."/>
        </authorList>
    </citation>
    <scope>NUCLEOTIDE SEQUENCE [LARGE SCALE GENOMIC DNA]</scope>
    <source>
        <strain evidence="5 6">JB182</strain>
    </source>
</reference>
<dbReference type="SUPFAM" id="SSF54211">
    <property type="entry name" value="Ribosomal protein S5 domain 2-like"/>
    <property type="match status" value="1"/>
</dbReference>
<dbReference type="InterPro" id="IPR020568">
    <property type="entry name" value="Ribosomal_Su5_D2-typ_SF"/>
</dbReference>
<accession>A0A2N7S327</accession>
<name>A0A2N7S327_9MICC</name>
<evidence type="ECO:0000313" key="5">
    <source>
        <dbReference type="EMBL" id="PMQ20523.1"/>
    </source>
</evidence>
<dbReference type="GO" id="GO:0006508">
    <property type="term" value="P:proteolysis"/>
    <property type="evidence" value="ECO:0007669"/>
    <property type="project" value="UniProtKB-KW"/>
</dbReference>
<dbReference type="Proteomes" id="UP000235739">
    <property type="component" value="Unassembled WGS sequence"/>
</dbReference>
<dbReference type="GO" id="GO:0005524">
    <property type="term" value="F:ATP binding"/>
    <property type="evidence" value="ECO:0007669"/>
    <property type="project" value="InterPro"/>
</dbReference>
<evidence type="ECO:0000256" key="2">
    <source>
        <dbReference type="SAM" id="MobiDB-lite"/>
    </source>
</evidence>
<feature type="active site" evidence="1">
    <location>
        <position position="271"/>
    </location>
</feature>
<comment type="caution">
    <text evidence="5">The sequence shown here is derived from an EMBL/GenBank/DDBJ whole genome shotgun (WGS) entry which is preliminary data.</text>
</comment>
<feature type="region of interest" description="Disordered" evidence="2">
    <location>
        <begin position="1"/>
        <end position="30"/>
    </location>
</feature>
<keyword evidence="1" id="KW-0720">Serine protease</keyword>
<evidence type="ECO:0000313" key="6">
    <source>
        <dbReference type="Proteomes" id="UP000235739"/>
    </source>
</evidence>
<gene>
    <name evidence="5" type="ORF">CIK84_02615</name>
</gene>
<evidence type="ECO:0000256" key="1">
    <source>
        <dbReference type="PROSITE-ProRule" id="PRU01122"/>
    </source>
</evidence>
<comment type="similarity">
    <text evidence="1">Belongs to the peptidase S16 family.</text>
</comment>
<dbReference type="InterPro" id="IPR027065">
    <property type="entry name" value="Lon_Prtase"/>
</dbReference>
<dbReference type="PANTHER" id="PTHR10046">
    <property type="entry name" value="ATP DEPENDENT LON PROTEASE FAMILY MEMBER"/>
    <property type="match status" value="1"/>
</dbReference>
<dbReference type="GO" id="GO:0030163">
    <property type="term" value="P:protein catabolic process"/>
    <property type="evidence" value="ECO:0007669"/>
    <property type="project" value="InterPro"/>
</dbReference>
<keyword evidence="3" id="KW-1133">Transmembrane helix</keyword>
<feature type="active site" evidence="1">
    <location>
        <position position="316"/>
    </location>
</feature>
<dbReference type="InterPro" id="IPR008269">
    <property type="entry name" value="Lon_proteolytic"/>
</dbReference>
<dbReference type="GO" id="GO:0004176">
    <property type="term" value="F:ATP-dependent peptidase activity"/>
    <property type="evidence" value="ECO:0007669"/>
    <property type="project" value="UniProtKB-UniRule"/>
</dbReference>
<organism evidence="5 6">
    <name type="scientific">Glutamicibacter arilaitensis</name>
    <dbReference type="NCBI Taxonomy" id="256701"/>
    <lineage>
        <taxon>Bacteria</taxon>
        <taxon>Bacillati</taxon>
        <taxon>Actinomycetota</taxon>
        <taxon>Actinomycetes</taxon>
        <taxon>Micrococcales</taxon>
        <taxon>Micrococcaceae</taxon>
        <taxon>Glutamicibacter</taxon>
    </lineage>
</organism>
<keyword evidence="3" id="KW-0472">Membrane</keyword>
<proteinExistence type="inferred from homology"/>
<feature type="domain" description="Lon proteolytic" evidence="4">
    <location>
        <begin position="263"/>
        <end position="364"/>
    </location>
</feature>
<feature type="transmembrane region" description="Helical" evidence="3">
    <location>
        <begin position="37"/>
        <end position="57"/>
    </location>
</feature>
<evidence type="ECO:0000259" key="4">
    <source>
        <dbReference type="PROSITE" id="PS51786"/>
    </source>
</evidence>
<keyword evidence="3" id="KW-0812">Transmembrane</keyword>
<dbReference type="EMBL" id="PNQX01000001">
    <property type="protein sequence ID" value="PMQ20523.1"/>
    <property type="molecule type" value="Genomic_DNA"/>
</dbReference>
<dbReference type="Pfam" id="PF05362">
    <property type="entry name" value="Lon_C"/>
    <property type="match status" value="1"/>
</dbReference>
<sequence length="377" mass="39923">MAGAGSVHVREPQDSTLEPGDSARTPQGSKTIKRTSAGIVALLLIGVMMFLPTNFMIRSPGPVFNTLGEDNGHDVVSIKGAETYPSDSVLDLLTIYVQGGGQNRITIPVVLEALINPTKDVVPEETIISRGVSSVEKNEQNDFMMTSSQDLAVAAALTELDEDFTEWLTVAEFSTDTNEKALEPKDRLLKFEGKEITSLKELKSDLNSHGAEPATLTVGRPDKHGVYSNTDVTVNTTEAENGDRQLGVYLGAEYQFPIDVSFGLENVGGPSAGMMFALAIIDRLTEGSLAGDVHVAGTGEITADGEVKPIGGIAQKMVAAKNAGATVFLAPADNCAEAVGRVPDGLNVIKVSTLSQARQALEKISKGEDPKTFTTCE</sequence>
<keyword evidence="1" id="KW-0645">Protease</keyword>
<dbReference type="Gene3D" id="3.30.230.10">
    <property type="match status" value="1"/>
</dbReference>
<comment type="catalytic activity">
    <reaction evidence="1">
        <text>Hydrolysis of proteins in presence of ATP.</text>
        <dbReference type="EC" id="3.4.21.53"/>
    </reaction>
</comment>